<reference evidence="3" key="1">
    <citation type="journal article" date="2023" name="Mol. Phylogenet. Evol.">
        <title>Genome-scale phylogeny and comparative genomics of the fungal order Sordariales.</title>
        <authorList>
            <person name="Hensen N."/>
            <person name="Bonometti L."/>
            <person name="Westerberg I."/>
            <person name="Brannstrom I.O."/>
            <person name="Guillou S."/>
            <person name="Cros-Aarteil S."/>
            <person name="Calhoun S."/>
            <person name="Haridas S."/>
            <person name="Kuo A."/>
            <person name="Mondo S."/>
            <person name="Pangilinan J."/>
            <person name="Riley R."/>
            <person name="LaButti K."/>
            <person name="Andreopoulos B."/>
            <person name="Lipzen A."/>
            <person name="Chen C."/>
            <person name="Yan M."/>
            <person name="Daum C."/>
            <person name="Ng V."/>
            <person name="Clum A."/>
            <person name="Steindorff A."/>
            <person name="Ohm R.A."/>
            <person name="Martin F."/>
            <person name="Silar P."/>
            <person name="Natvig D.O."/>
            <person name="Lalanne C."/>
            <person name="Gautier V."/>
            <person name="Ament-Velasquez S.L."/>
            <person name="Kruys A."/>
            <person name="Hutchinson M.I."/>
            <person name="Powell A.J."/>
            <person name="Barry K."/>
            <person name="Miller A.N."/>
            <person name="Grigoriev I.V."/>
            <person name="Debuchy R."/>
            <person name="Gladieux P."/>
            <person name="Hiltunen Thoren M."/>
            <person name="Johannesson H."/>
        </authorList>
    </citation>
    <scope>NUCLEOTIDE SEQUENCE</scope>
    <source>
        <strain evidence="3">CBS 532.94</strain>
    </source>
</reference>
<dbReference type="InterPro" id="IPR046676">
    <property type="entry name" value="DUF6546"/>
</dbReference>
<proteinExistence type="predicted"/>
<protein>
    <recommendedName>
        <fullName evidence="2">DUF6546 domain-containing protein</fullName>
    </recommendedName>
</protein>
<accession>A0AAN7C8F1</accession>
<dbReference type="Pfam" id="PF20183">
    <property type="entry name" value="DUF6546"/>
    <property type="match status" value="1"/>
</dbReference>
<comment type="caution">
    <text evidence="3">The sequence shown here is derived from an EMBL/GenBank/DDBJ whole genome shotgun (WGS) entry which is preliminary data.</text>
</comment>
<dbReference type="AlphaFoldDB" id="A0AAN7C8F1"/>
<reference evidence="3" key="2">
    <citation type="submission" date="2023-05" db="EMBL/GenBank/DDBJ databases">
        <authorList>
            <consortium name="Lawrence Berkeley National Laboratory"/>
            <person name="Steindorff A."/>
            <person name="Hensen N."/>
            <person name="Bonometti L."/>
            <person name="Westerberg I."/>
            <person name="Brannstrom I.O."/>
            <person name="Guillou S."/>
            <person name="Cros-Aarteil S."/>
            <person name="Calhoun S."/>
            <person name="Haridas S."/>
            <person name="Kuo A."/>
            <person name="Mondo S."/>
            <person name="Pangilinan J."/>
            <person name="Riley R."/>
            <person name="Labutti K."/>
            <person name="Andreopoulos B."/>
            <person name="Lipzen A."/>
            <person name="Chen C."/>
            <person name="Yanf M."/>
            <person name="Daum C."/>
            <person name="Ng V."/>
            <person name="Clum A."/>
            <person name="Ohm R."/>
            <person name="Martin F."/>
            <person name="Silar P."/>
            <person name="Natvig D."/>
            <person name="Lalanne C."/>
            <person name="Gautier V."/>
            <person name="Ament-Velasquez S.L."/>
            <person name="Kruys A."/>
            <person name="Hutchinson M.I."/>
            <person name="Powell A.J."/>
            <person name="Barry K."/>
            <person name="Miller A.N."/>
            <person name="Grigoriev I.V."/>
            <person name="Debuchy R."/>
            <person name="Gladieux P."/>
            <person name="Thoren M.H."/>
            <person name="Johannesson H."/>
        </authorList>
    </citation>
    <scope>NUCLEOTIDE SEQUENCE</scope>
    <source>
        <strain evidence="3">CBS 532.94</strain>
    </source>
</reference>
<evidence type="ECO:0000313" key="3">
    <source>
        <dbReference type="EMBL" id="KAK4236892.1"/>
    </source>
</evidence>
<evidence type="ECO:0000256" key="1">
    <source>
        <dbReference type="SAM" id="MobiDB-lite"/>
    </source>
</evidence>
<evidence type="ECO:0000259" key="2">
    <source>
        <dbReference type="Pfam" id="PF20183"/>
    </source>
</evidence>
<name>A0AAN7C8F1_9PEZI</name>
<sequence length="512" mass="58925">MPKRRQRDNVPCGRVLRSAKKARTGPTDNSRPSSWASLPVEIRDMILEEISRQKHRGWASCAAVCKEWQVFIERKNFCRLTLRASCLEELEHMVIRQRDLVQHICLNVELPRYTCYCCQRTGTWSSVLRHSSIVRAAMLKLFSVLSARQPTGCLTLELNAYSPSDSEHWFKNYHFGLDDEDLIQHQQTTPTWHDPKHGWVSGRQVEAPPASAILRLFSPLCLGFPGNLHEVRAVTRLVIRRQLRHLISPNSLRLLCERLPRLESLVYERWRVGKPVWKIWRDMGLASVLRDALPSHVRTVSIFEDFNEQLALALRRDPFHLGYADTNPIAGRRLVRAFASKSRDFEHLSISFMIDAQQFFDSCLQSYTWPRLQSLTLTSSILTRTAPQKEISTLLRNASLAALNMPQLESMVLWFGKRGEACAIIYHRNKASRRAALTWPGTWELKLSHDVVESWQKVASDSYYLSVEIERLQGVDINSHGDALHHLRLPGGVIDPVSLWQIRQENTIQTMA</sequence>
<feature type="region of interest" description="Disordered" evidence="1">
    <location>
        <begin position="1"/>
        <end position="35"/>
    </location>
</feature>
<evidence type="ECO:0000313" key="4">
    <source>
        <dbReference type="Proteomes" id="UP001303760"/>
    </source>
</evidence>
<feature type="domain" description="DUF6546" evidence="2">
    <location>
        <begin position="293"/>
        <end position="495"/>
    </location>
</feature>
<dbReference type="Proteomes" id="UP001303760">
    <property type="component" value="Unassembled WGS sequence"/>
</dbReference>
<feature type="compositionally biased region" description="Polar residues" evidence="1">
    <location>
        <begin position="26"/>
        <end position="35"/>
    </location>
</feature>
<organism evidence="3 4">
    <name type="scientific">Achaetomium macrosporum</name>
    <dbReference type="NCBI Taxonomy" id="79813"/>
    <lineage>
        <taxon>Eukaryota</taxon>
        <taxon>Fungi</taxon>
        <taxon>Dikarya</taxon>
        <taxon>Ascomycota</taxon>
        <taxon>Pezizomycotina</taxon>
        <taxon>Sordariomycetes</taxon>
        <taxon>Sordariomycetidae</taxon>
        <taxon>Sordariales</taxon>
        <taxon>Chaetomiaceae</taxon>
        <taxon>Achaetomium</taxon>
    </lineage>
</organism>
<dbReference type="EMBL" id="MU860167">
    <property type="protein sequence ID" value="KAK4236892.1"/>
    <property type="molecule type" value="Genomic_DNA"/>
</dbReference>
<keyword evidence="4" id="KW-1185">Reference proteome</keyword>
<gene>
    <name evidence="3" type="ORF">C8A03DRAFT_16520</name>
</gene>